<keyword evidence="3" id="KW-1185">Reference proteome</keyword>
<evidence type="ECO:0000313" key="3">
    <source>
        <dbReference type="Proteomes" id="UP001652625"/>
    </source>
</evidence>
<sequence>MILIKKGFAFKIAVCGFLYIILGLLSSICGWILSSNLPNGFSFEGDDLNIKTSYEFQIYWWGGCYIIVAGIIGIVVGFRRNIYFALAFLVVNNIGLLIVVGFAAYFGFILWVIVSSPLNENSCVTQFQACTCFNGKIKLFKFNANCAVLTSNQPLIILSTVGAALSGCIAFVCSFISCFSLCNTEHVNTGFIIQQPSFIAVTPSSQYGQFFQTPDLFNKQLFLGGRAPVSFPETDNSNNNCYSTDREPLIDNRGV</sequence>
<feature type="transmembrane region" description="Helical" evidence="2">
    <location>
        <begin position="58"/>
        <end position="78"/>
    </location>
</feature>
<name>A0ABM4BHR0_HYDVU</name>
<gene>
    <name evidence="4" type="primary">LOC124808994</name>
</gene>
<feature type="transmembrane region" description="Helical" evidence="2">
    <location>
        <begin position="155"/>
        <end position="182"/>
    </location>
</feature>
<evidence type="ECO:0000256" key="2">
    <source>
        <dbReference type="SAM" id="Phobius"/>
    </source>
</evidence>
<feature type="compositionally biased region" description="Basic and acidic residues" evidence="1">
    <location>
        <begin position="244"/>
        <end position="255"/>
    </location>
</feature>
<feature type="transmembrane region" description="Helical" evidence="2">
    <location>
        <begin position="85"/>
        <end position="114"/>
    </location>
</feature>
<feature type="transmembrane region" description="Helical" evidence="2">
    <location>
        <begin position="12"/>
        <end position="33"/>
    </location>
</feature>
<dbReference type="GeneID" id="124808994"/>
<reference evidence="4" key="1">
    <citation type="submission" date="2025-08" db="UniProtKB">
        <authorList>
            <consortium name="RefSeq"/>
        </authorList>
    </citation>
    <scope>IDENTIFICATION</scope>
</reference>
<protein>
    <submittedName>
        <fullName evidence="4">Uncharacterized protein LOC124808994 isoform X3</fullName>
    </submittedName>
</protein>
<organism evidence="3 4">
    <name type="scientific">Hydra vulgaris</name>
    <name type="common">Hydra</name>
    <name type="synonym">Hydra attenuata</name>
    <dbReference type="NCBI Taxonomy" id="6087"/>
    <lineage>
        <taxon>Eukaryota</taxon>
        <taxon>Metazoa</taxon>
        <taxon>Cnidaria</taxon>
        <taxon>Hydrozoa</taxon>
        <taxon>Hydroidolina</taxon>
        <taxon>Anthoathecata</taxon>
        <taxon>Aplanulata</taxon>
        <taxon>Hydridae</taxon>
        <taxon>Hydra</taxon>
    </lineage>
</organism>
<feature type="compositionally biased region" description="Polar residues" evidence="1">
    <location>
        <begin position="234"/>
        <end position="243"/>
    </location>
</feature>
<keyword evidence="2" id="KW-1133">Transmembrane helix</keyword>
<proteinExistence type="predicted"/>
<dbReference type="RefSeq" id="XP_065648557.1">
    <property type="nucleotide sequence ID" value="XM_065792485.1"/>
</dbReference>
<keyword evidence="2" id="KW-0472">Membrane</keyword>
<feature type="region of interest" description="Disordered" evidence="1">
    <location>
        <begin position="234"/>
        <end position="255"/>
    </location>
</feature>
<evidence type="ECO:0000313" key="4">
    <source>
        <dbReference type="RefSeq" id="XP_065648557.1"/>
    </source>
</evidence>
<accession>A0ABM4BHR0</accession>
<evidence type="ECO:0000256" key="1">
    <source>
        <dbReference type="SAM" id="MobiDB-lite"/>
    </source>
</evidence>
<dbReference type="Proteomes" id="UP001652625">
    <property type="component" value="Chromosome 03"/>
</dbReference>
<keyword evidence="2" id="KW-0812">Transmembrane</keyword>